<keyword evidence="3" id="KW-1185">Reference proteome</keyword>
<gene>
    <name evidence="2" type="ORF">COLO4_32631</name>
</gene>
<feature type="signal peptide" evidence="1">
    <location>
        <begin position="1"/>
        <end position="18"/>
    </location>
</feature>
<organism evidence="2 3">
    <name type="scientific">Corchorus olitorius</name>
    <dbReference type="NCBI Taxonomy" id="93759"/>
    <lineage>
        <taxon>Eukaryota</taxon>
        <taxon>Viridiplantae</taxon>
        <taxon>Streptophyta</taxon>
        <taxon>Embryophyta</taxon>
        <taxon>Tracheophyta</taxon>
        <taxon>Spermatophyta</taxon>
        <taxon>Magnoliopsida</taxon>
        <taxon>eudicotyledons</taxon>
        <taxon>Gunneridae</taxon>
        <taxon>Pentapetalae</taxon>
        <taxon>rosids</taxon>
        <taxon>malvids</taxon>
        <taxon>Malvales</taxon>
        <taxon>Malvaceae</taxon>
        <taxon>Grewioideae</taxon>
        <taxon>Apeibeae</taxon>
        <taxon>Corchorus</taxon>
    </lineage>
</organism>
<name>A0A1R3GZ16_9ROSI</name>
<feature type="chain" id="PRO_5012028774" evidence="1">
    <location>
        <begin position="19"/>
        <end position="56"/>
    </location>
</feature>
<proteinExistence type="predicted"/>
<evidence type="ECO:0000256" key="1">
    <source>
        <dbReference type="SAM" id="SignalP"/>
    </source>
</evidence>
<dbReference type="EMBL" id="AWUE01021138">
    <property type="protein sequence ID" value="OMO63246.1"/>
    <property type="molecule type" value="Genomic_DNA"/>
</dbReference>
<evidence type="ECO:0000313" key="3">
    <source>
        <dbReference type="Proteomes" id="UP000187203"/>
    </source>
</evidence>
<comment type="caution">
    <text evidence="2">The sequence shown here is derived from an EMBL/GenBank/DDBJ whole genome shotgun (WGS) entry which is preliminary data.</text>
</comment>
<dbReference type="Proteomes" id="UP000187203">
    <property type="component" value="Unassembled WGS sequence"/>
</dbReference>
<sequence length="56" mass="6079">MRALLAIAIANLFSPSNAVWSRNRRGCGPVAITYSSPPCLAVARFLRHQQPMPASL</sequence>
<evidence type="ECO:0000313" key="2">
    <source>
        <dbReference type="EMBL" id="OMO63246.1"/>
    </source>
</evidence>
<reference evidence="3" key="1">
    <citation type="submission" date="2013-09" db="EMBL/GenBank/DDBJ databases">
        <title>Corchorus olitorius genome sequencing.</title>
        <authorList>
            <person name="Alam M."/>
            <person name="Haque M.S."/>
            <person name="Islam M.S."/>
            <person name="Emdad E.M."/>
            <person name="Islam M.M."/>
            <person name="Ahmed B."/>
            <person name="Halim A."/>
            <person name="Hossen Q.M.M."/>
            <person name="Hossain M.Z."/>
            <person name="Ahmed R."/>
            <person name="Khan M.M."/>
            <person name="Islam R."/>
            <person name="Rashid M.M."/>
            <person name="Khan S.A."/>
            <person name="Rahman M.S."/>
            <person name="Alam M."/>
            <person name="Yahiya A.S."/>
            <person name="Khan M.S."/>
            <person name="Azam M.S."/>
            <person name="Haque T."/>
            <person name="Lashkar M.Z.H."/>
            <person name="Akhand A.I."/>
            <person name="Morshed G."/>
            <person name="Roy S."/>
            <person name="Uddin K.S."/>
            <person name="Rabeya T."/>
            <person name="Hossain A.S."/>
            <person name="Chowdhury A."/>
            <person name="Snigdha A.R."/>
            <person name="Mortoza M.S."/>
            <person name="Matin S.A."/>
            <person name="Hoque S.M.E."/>
            <person name="Islam M.K."/>
            <person name="Roy D.K."/>
            <person name="Haider R."/>
            <person name="Moosa M.M."/>
            <person name="Elias S.M."/>
            <person name="Hasan A.M."/>
            <person name="Jahan S."/>
            <person name="Shafiuddin M."/>
            <person name="Mahmood N."/>
            <person name="Shommy N.S."/>
        </authorList>
    </citation>
    <scope>NUCLEOTIDE SEQUENCE [LARGE SCALE GENOMIC DNA]</scope>
    <source>
        <strain evidence="3">cv. O-4</strain>
    </source>
</reference>
<dbReference type="AlphaFoldDB" id="A0A1R3GZ16"/>
<protein>
    <submittedName>
        <fullName evidence="2">Uncharacterized protein</fullName>
    </submittedName>
</protein>
<keyword evidence="1" id="KW-0732">Signal</keyword>
<accession>A0A1R3GZ16</accession>